<name>A0A383CT32_9ZZZZ</name>
<evidence type="ECO:0000256" key="3">
    <source>
        <dbReference type="ARBA" id="ARBA00022729"/>
    </source>
</evidence>
<evidence type="ECO:0008006" key="7">
    <source>
        <dbReference type="Google" id="ProtNLM"/>
    </source>
</evidence>
<evidence type="ECO:0000256" key="1">
    <source>
        <dbReference type="ARBA" id="ARBA00004613"/>
    </source>
</evidence>
<evidence type="ECO:0000313" key="6">
    <source>
        <dbReference type="EMBL" id="SVE35193.1"/>
    </source>
</evidence>
<dbReference type="InterPro" id="IPR013320">
    <property type="entry name" value="ConA-like_dom_sf"/>
</dbReference>
<evidence type="ECO:0000256" key="4">
    <source>
        <dbReference type="ARBA" id="ARBA00022837"/>
    </source>
</evidence>
<keyword evidence="2" id="KW-0964">Secreted</keyword>
<evidence type="ECO:0000256" key="2">
    <source>
        <dbReference type="ARBA" id="ARBA00022525"/>
    </source>
</evidence>
<keyword evidence="4" id="KW-0106">Calcium</keyword>
<proteinExistence type="predicted"/>
<dbReference type="InterPro" id="IPR059100">
    <property type="entry name" value="TSP3_bac"/>
</dbReference>
<dbReference type="Pfam" id="PF13385">
    <property type="entry name" value="Laminin_G_3"/>
    <property type="match status" value="1"/>
</dbReference>
<feature type="region of interest" description="Disordered" evidence="5">
    <location>
        <begin position="153"/>
        <end position="239"/>
    </location>
</feature>
<dbReference type="Gene3D" id="2.60.120.200">
    <property type="match status" value="1"/>
</dbReference>
<evidence type="ECO:0000256" key="5">
    <source>
        <dbReference type="SAM" id="MobiDB-lite"/>
    </source>
</evidence>
<reference evidence="6" key="1">
    <citation type="submission" date="2018-05" db="EMBL/GenBank/DDBJ databases">
        <authorList>
            <person name="Lanie J.A."/>
            <person name="Ng W.-L."/>
            <person name="Kazmierczak K.M."/>
            <person name="Andrzejewski T.M."/>
            <person name="Davidsen T.M."/>
            <person name="Wayne K.J."/>
            <person name="Tettelin H."/>
            <person name="Glass J.I."/>
            <person name="Rusch D."/>
            <person name="Podicherti R."/>
            <person name="Tsui H.-C.T."/>
            <person name="Winkler M.E."/>
        </authorList>
    </citation>
    <scope>NUCLEOTIDE SEQUENCE</scope>
</reference>
<comment type="subcellular location">
    <subcellularLocation>
        <location evidence="1">Secreted</location>
    </subcellularLocation>
</comment>
<dbReference type="Pfam" id="PF18884">
    <property type="entry name" value="TSP3_bac"/>
    <property type="match status" value="2"/>
</dbReference>
<protein>
    <recommendedName>
        <fullName evidence="7">LamG-like jellyroll fold domain-containing protein</fullName>
    </recommendedName>
</protein>
<keyword evidence="3" id="KW-0732">Signal</keyword>
<gene>
    <name evidence="6" type="ORF">METZ01_LOCUS488047</name>
</gene>
<dbReference type="AlphaFoldDB" id="A0A383CT32"/>
<feature type="compositionally biased region" description="Acidic residues" evidence="5">
    <location>
        <begin position="186"/>
        <end position="197"/>
    </location>
</feature>
<sequence>MVSSLSSATFETWSTQHSVQNWSRVFSVGSATSNALHMSLSRGSNINQNELRWNAQADITLQDFGGAPTNPLDEQIHWVVTIDDTGGPAGETKVTIYKNGEEVRAGNTSNNLSGLNDVDFFLGRSQWGPDAGSNASWDEFRIYDGVLTGSQIQQNSEIGPAPTVDSDEDGISDTMENHYSFLNPEDPNDADLDEDNDGLSNLEESKLGTILDEPDSDSDGINDGIEIENGSDPLDPNSL</sequence>
<feature type="non-terminal residue" evidence="6">
    <location>
        <position position="239"/>
    </location>
</feature>
<organism evidence="6">
    <name type="scientific">marine metagenome</name>
    <dbReference type="NCBI Taxonomy" id="408172"/>
    <lineage>
        <taxon>unclassified sequences</taxon>
        <taxon>metagenomes</taxon>
        <taxon>ecological metagenomes</taxon>
    </lineage>
</organism>
<accession>A0A383CT32</accession>
<dbReference type="SUPFAM" id="SSF49899">
    <property type="entry name" value="Concanavalin A-like lectins/glucanases"/>
    <property type="match status" value="1"/>
</dbReference>
<dbReference type="EMBL" id="UINC01211336">
    <property type="protein sequence ID" value="SVE35193.1"/>
    <property type="molecule type" value="Genomic_DNA"/>
</dbReference>